<comment type="caution">
    <text evidence="11">The sequence shown here is derived from an EMBL/GenBank/DDBJ whole genome shotgun (WGS) entry which is preliminary data.</text>
</comment>
<dbReference type="PANTHER" id="PTHR48441">
    <property type="match status" value="1"/>
</dbReference>
<evidence type="ECO:0000313" key="12">
    <source>
        <dbReference type="Proteomes" id="UP000266723"/>
    </source>
</evidence>
<sequence length="540" mass="62000">MDGRKTVPIGSQAENDRELLPSRMRLRLVGNTQSILLKNAEAWIVRQIYRLFIMERQSRNRSMQVIHHRNTNKGNQRALLRCRQTWEEVYGRSRKATLNVAFLFEIQKQANLTEPKLMSAYEYPNFSRSDIITVLTEANIASLKDADLRNPTFYSVSDLYTRILIYLDVLSEEDKGQVDFEALEQLENPDHHTTSAPVMNLYVKLKDTLEMVECPLNINFKDLLRPDSSRTEFFIGALLNFGLHKDSKMELIRPLTEGLTLLDEQRRQWEAKIAQLNAEIAEFDEACERDLPFVQELEASIEELNQKISELNNQQLSLRATFNKMKEESTLMDNKISKAEFDLVQSVQENANLRSQIVQSPDKLQGALDEKKSVLEETKKAERLAMETFQEKAAFLRFMKSFMLSFYEPKAFKKMSKSSAQLQLINEQVINVKAIEKDLKAQKAKLSEDGAAYKSLEAKVVERERTVESGRRQLEARQNDVESVVTMVDENTAKTTQVKQSGEANVKQLAAKYQEIVKQVCLISLSVTCLSCCITIKSIE</sequence>
<evidence type="ECO:0000256" key="1">
    <source>
        <dbReference type="ARBA" id="ARBA00004584"/>
    </source>
</evidence>
<evidence type="ECO:0000256" key="5">
    <source>
        <dbReference type="ARBA" id="ARBA00022776"/>
    </source>
</evidence>
<organism evidence="11 12">
    <name type="scientific">Brassica cretica</name>
    <name type="common">Mustard</name>
    <dbReference type="NCBI Taxonomy" id="69181"/>
    <lineage>
        <taxon>Eukaryota</taxon>
        <taxon>Viridiplantae</taxon>
        <taxon>Streptophyta</taxon>
        <taxon>Embryophyta</taxon>
        <taxon>Tracheophyta</taxon>
        <taxon>Spermatophyta</taxon>
        <taxon>Magnoliopsida</taxon>
        <taxon>eudicotyledons</taxon>
        <taxon>Gunneridae</taxon>
        <taxon>Pentapetalae</taxon>
        <taxon>rosids</taxon>
        <taxon>malvids</taxon>
        <taxon>Brassicales</taxon>
        <taxon>Brassicaceae</taxon>
        <taxon>Brassiceae</taxon>
        <taxon>Brassica</taxon>
    </lineage>
</organism>
<dbReference type="Proteomes" id="UP000266723">
    <property type="component" value="Unassembled WGS sequence"/>
</dbReference>
<keyword evidence="7" id="KW-0131">Cell cycle</keyword>
<comment type="similarity">
    <text evidence="2">Belongs to the NUF2 family.</text>
</comment>
<evidence type="ECO:0000256" key="3">
    <source>
        <dbReference type="ARBA" id="ARBA00022454"/>
    </source>
</evidence>
<protein>
    <recommendedName>
        <fullName evidence="10">Kinetochore protein Nuf2 N-terminal domain-containing protein</fullName>
    </recommendedName>
</protein>
<feature type="coiled-coil region" evidence="9">
    <location>
        <begin position="259"/>
        <end position="328"/>
    </location>
</feature>
<keyword evidence="3" id="KW-0158">Chromosome</keyword>
<reference evidence="11 12" key="1">
    <citation type="journal article" date="2020" name="BMC Genomics">
        <title>Intraspecific diversification of the crop wild relative Brassica cretica Lam. using demographic model selection.</title>
        <authorList>
            <person name="Kioukis A."/>
            <person name="Michalopoulou V.A."/>
            <person name="Briers L."/>
            <person name="Pirintsos S."/>
            <person name="Studholme D.J."/>
            <person name="Pavlidis P."/>
            <person name="Sarris P.F."/>
        </authorList>
    </citation>
    <scope>NUCLEOTIDE SEQUENCE [LARGE SCALE GENOMIC DNA]</scope>
    <source>
        <strain evidence="12">cv. PFS-1207/04</strain>
    </source>
</reference>
<dbReference type="Gene3D" id="1.10.418.60">
    <property type="entry name" value="Ncd80 complex, Nuf2 subunit"/>
    <property type="match status" value="1"/>
</dbReference>
<evidence type="ECO:0000259" key="10">
    <source>
        <dbReference type="Pfam" id="PF03800"/>
    </source>
</evidence>
<evidence type="ECO:0000256" key="7">
    <source>
        <dbReference type="ARBA" id="ARBA00023306"/>
    </source>
</evidence>
<evidence type="ECO:0000256" key="4">
    <source>
        <dbReference type="ARBA" id="ARBA00022618"/>
    </source>
</evidence>
<keyword evidence="4" id="KW-0132">Cell division</keyword>
<gene>
    <name evidence="11" type="ORF">DY000_02031445</name>
</gene>
<dbReference type="InterPro" id="IPR005549">
    <property type="entry name" value="Kinetochore_Nuf2_N"/>
</dbReference>
<keyword evidence="5" id="KW-0498">Mitosis</keyword>
<proteinExistence type="inferred from homology"/>
<evidence type="ECO:0000313" key="11">
    <source>
        <dbReference type="EMBL" id="KAF3575630.1"/>
    </source>
</evidence>
<evidence type="ECO:0000256" key="9">
    <source>
        <dbReference type="SAM" id="Coils"/>
    </source>
</evidence>
<evidence type="ECO:0000256" key="6">
    <source>
        <dbReference type="ARBA" id="ARBA00023054"/>
    </source>
</evidence>
<keyword evidence="6 9" id="KW-0175">Coiled coil</keyword>
<keyword evidence="12" id="KW-1185">Reference proteome</keyword>
<dbReference type="InterPro" id="IPR038275">
    <property type="entry name" value="Nuf2_N_sf"/>
</dbReference>
<keyword evidence="8" id="KW-0137">Centromere</keyword>
<dbReference type="EMBL" id="QGKV02000649">
    <property type="protein sequence ID" value="KAF3575630.1"/>
    <property type="molecule type" value="Genomic_DNA"/>
</dbReference>
<name>A0ABQ7DEC0_BRACR</name>
<evidence type="ECO:0000256" key="8">
    <source>
        <dbReference type="ARBA" id="ARBA00023328"/>
    </source>
</evidence>
<feature type="domain" description="Kinetochore protein Nuf2 N-terminal" evidence="10">
    <location>
        <begin position="121"/>
        <end position="257"/>
    </location>
</feature>
<evidence type="ECO:0000256" key="2">
    <source>
        <dbReference type="ARBA" id="ARBA00005498"/>
    </source>
</evidence>
<dbReference type="Pfam" id="PF03800">
    <property type="entry name" value="Nuf2"/>
    <property type="match status" value="1"/>
</dbReference>
<dbReference type="PANTHER" id="PTHR48441:SF1">
    <property type="entry name" value="NT-3"/>
    <property type="match status" value="1"/>
</dbReference>
<accession>A0ABQ7DEC0</accession>
<comment type="subcellular location">
    <subcellularLocation>
        <location evidence="1">Chromosome</location>
        <location evidence="1">Centromere</location>
    </subcellularLocation>
</comment>